<dbReference type="InterPro" id="IPR016161">
    <property type="entry name" value="Ald_DH/histidinol_DH"/>
</dbReference>
<dbReference type="GO" id="GO:0006210">
    <property type="term" value="P:thymine catabolic process"/>
    <property type="evidence" value="ECO:0007669"/>
    <property type="project" value="TreeGrafter"/>
</dbReference>
<organism evidence="6 8">
    <name type="scientific">Mycolicibacterium boenickei</name>
    <dbReference type="NCBI Taxonomy" id="146017"/>
    <lineage>
        <taxon>Bacteria</taxon>
        <taxon>Bacillati</taxon>
        <taxon>Actinomycetota</taxon>
        <taxon>Actinomycetes</taxon>
        <taxon>Mycobacteriales</taxon>
        <taxon>Mycobacteriaceae</taxon>
        <taxon>Mycolicibacterium</taxon>
    </lineage>
</organism>
<dbReference type="PANTHER" id="PTHR43866:SF4">
    <property type="entry name" value="MALONATE-SEMIALDEHYDE DEHYDROGENASE"/>
    <property type="match status" value="1"/>
</dbReference>
<dbReference type="InterPro" id="IPR015590">
    <property type="entry name" value="Aldehyde_DH_dom"/>
</dbReference>
<proteinExistence type="predicted"/>
<evidence type="ECO:0000313" key="6">
    <source>
        <dbReference type="EMBL" id="UNB98645.1"/>
    </source>
</evidence>
<dbReference type="FunFam" id="3.40.605.10:FF:000003">
    <property type="entry name" value="Methylmalonate-semialdehyde dehydrogenase [acylating]"/>
    <property type="match status" value="1"/>
</dbReference>
<name>A0AAX2ZVA0_9MYCO</name>
<dbReference type="PANTHER" id="PTHR43866">
    <property type="entry name" value="MALONATE-SEMIALDEHYDE DEHYDROGENASE"/>
    <property type="match status" value="1"/>
</dbReference>
<dbReference type="Proteomes" id="UP000466683">
    <property type="component" value="Chromosome"/>
</dbReference>
<evidence type="ECO:0000256" key="1">
    <source>
        <dbReference type="ARBA" id="ARBA00013048"/>
    </source>
</evidence>
<evidence type="ECO:0000313" key="8">
    <source>
        <dbReference type="Proteomes" id="UP001162885"/>
    </source>
</evidence>
<dbReference type="InterPro" id="IPR010061">
    <property type="entry name" value="MeMal-semiAld_DH"/>
</dbReference>
<reference evidence="5" key="2">
    <citation type="submission" date="2020-02" db="EMBL/GenBank/DDBJ databases">
        <authorList>
            <person name="Matsumoto Y."/>
            <person name="Motooka D."/>
            <person name="Nakamura S."/>
        </authorList>
    </citation>
    <scope>NUCLEOTIDE SEQUENCE</scope>
    <source>
        <strain evidence="5">JCM 15653</strain>
    </source>
</reference>
<evidence type="ECO:0000256" key="2">
    <source>
        <dbReference type="ARBA" id="ARBA00023002"/>
    </source>
</evidence>
<dbReference type="InterPro" id="IPR016160">
    <property type="entry name" value="Ald_DH_CS_CYS"/>
</dbReference>
<dbReference type="EMBL" id="CP060016">
    <property type="protein sequence ID" value="UNB98645.1"/>
    <property type="molecule type" value="Genomic_DNA"/>
</dbReference>
<dbReference type="PROSITE" id="PS00070">
    <property type="entry name" value="ALDEHYDE_DEHYDR_CYS"/>
    <property type="match status" value="1"/>
</dbReference>
<sequence>MTTQIPHFINGQRTTAGSTRTADVLNPSTGEVQAQVALASTADVDAAVAGAVEAQKEWAAYNPQRRARVLMKFIELVNQNADELAELLSLEHGKTVADSLGDIQRGLEVIEFSVGIPHLLKGEFTEGAGTGIDVYSIRQPLGVVAGITPFNFPAMIPLWKAGPALACGNAFVLKPSERDPSVPLRLAELFIEAGLPAGVFQVVQGDKEAVDAILAHPDIKAVGFVGSSDIAQYIYSGAAAHGKRAQCFGGAKNHMIVMPDADLDQAVDALIGAGYGSAGERCMAISVAVPVGRETADRLRARLVERINQLRVGHSLDPKADYGPLVTGAALERVRDYIGQGVEAGAELVVDGRERASNELTFGDASLEKGYFIGPTLFDNVTTDMSIYTDEIFGPVLCIVRAHDYEEALKLPSEHEYGNGVAIFTRDGDAARDFVSRVQVGMVGVNVPIPVPVAYHTFGGWKRSGFGDLNQHGPHSILFYTKTKTVTERWPSGIKDGAEFVIPTMK</sequence>
<dbReference type="EMBL" id="AP022579">
    <property type="protein sequence ID" value="BBX94493.1"/>
    <property type="molecule type" value="Genomic_DNA"/>
</dbReference>
<evidence type="ECO:0000313" key="5">
    <source>
        <dbReference type="EMBL" id="BBX94493.1"/>
    </source>
</evidence>
<dbReference type="RefSeq" id="WP_077742147.1">
    <property type="nucleotide sequence ID" value="NZ_AP022579.1"/>
</dbReference>
<reference evidence="5 7" key="1">
    <citation type="journal article" date="2019" name="Emerg. Microbes Infect.">
        <title>Comprehensive subspecies identification of 175 nontuberculous mycobacteria species based on 7547 genomic profiles.</title>
        <authorList>
            <person name="Matsumoto Y."/>
            <person name="Kinjo T."/>
            <person name="Motooka D."/>
            <person name="Nabeya D."/>
            <person name="Jung N."/>
            <person name="Uechi K."/>
            <person name="Horii T."/>
            <person name="Iida T."/>
            <person name="Fujita J."/>
            <person name="Nakamura S."/>
        </authorList>
    </citation>
    <scope>NUCLEOTIDE SEQUENCE [LARGE SCALE GENOMIC DNA]</scope>
    <source>
        <strain evidence="5 7">JCM 15653</strain>
    </source>
</reference>
<gene>
    <name evidence="5" type="primary">mmsA_2</name>
    <name evidence="6" type="ORF">H5U98_24500</name>
    <name evidence="5" type="ORF">MBOE_61420</name>
</gene>
<dbReference type="Gene3D" id="3.40.605.10">
    <property type="entry name" value="Aldehyde Dehydrogenase, Chain A, domain 1"/>
    <property type="match status" value="1"/>
</dbReference>
<reference evidence="6 8" key="3">
    <citation type="journal article" date="2022" name="BMC Genomics">
        <title>Comparative genome analysis of mycobacteria focusing on tRNA and non-coding RNA.</title>
        <authorList>
            <person name="Behra P.R.K."/>
            <person name="Pettersson B.M.F."/>
            <person name="Ramesh M."/>
            <person name="Das S."/>
            <person name="Dasgupta S."/>
            <person name="Kirsebom L.A."/>
        </authorList>
    </citation>
    <scope>NUCLEOTIDE SEQUENCE [LARGE SCALE GENOMIC DNA]</scope>
    <source>
        <strain evidence="6 8">DSM 44677</strain>
    </source>
</reference>
<dbReference type="Pfam" id="PF00171">
    <property type="entry name" value="Aldedh"/>
    <property type="match status" value="1"/>
</dbReference>
<dbReference type="Proteomes" id="UP001162885">
    <property type="component" value="Chromosome"/>
</dbReference>
<keyword evidence="2" id="KW-0560">Oxidoreductase</keyword>
<dbReference type="InterPro" id="IPR016162">
    <property type="entry name" value="Ald_DH_N"/>
</dbReference>
<dbReference type="GO" id="GO:0004491">
    <property type="term" value="F:methylmalonate-semialdehyde dehydrogenase (acylating, NAD) activity"/>
    <property type="evidence" value="ECO:0007669"/>
    <property type="project" value="UniProtKB-EC"/>
</dbReference>
<accession>A0AAX2ZVA0</accession>
<evidence type="ECO:0000313" key="7">
    <source>
        <dbReference type="Proteomes" id="UP000466683"/>
    </source>
</evidence>
<dbReference type="AlphaFoldDB" id="A0AAX2ZVA0"/>
<dbReference type="CDD" id="cd07085">
    <property type="entry name" value="ALDH_F6_MMSDH"/>
    <property type="match status" value="1"/>
</dbReference>
<keyword evidence="7" id="KW-1185">Reference proteome</keyword>
<evidence type="ECO:0000259" key="4">
    <source>
        <dbReference type="Pfam" id="PF00171"/>
    </source>
</evidence>
<keyword evidence="3" id="KW-0520">NAD</keyword>
<feature type="domain" description="Aldehyde dehydrogenase" evidence="4">
    <location>
        <begin position="17"/>
        <end position="486"/>
    </location>
</feature>
<evidence type="ECO:0000256" key="3">
    <source>
        <dbReference type="ARBA" id="ARBA00023027"/>
    </source>
</evidence>
<dbReference type="EC" id="1.2.1.27" evidence="1"/>
<dbReference type="SUPFAM" id="SSF53720">
    <property type="entry name" value="ALDH-like"/>
    <property type="match status" value="1"/>
</dbReference>
<dbReference type="InterPro" id="IPR016163">
    <property type="entry name" value="Ald_DH_C"/>
</dbReference>
<dbReference type="NCBIfam" id="TIGR01722">
    <property type="entry name" value="MMSDH"/>
    <property type="match status" value="1"/>
</dbReference>
<dbReference type="Gene3D" id="3.40.309.10">
    <property type="entry name" value="Aldehyde Dehydrogenase, Chain A, domain 2"/>
    <property type="match status" value="1"/>
</dbReference>
<dbReference type="GO" id="GO:0006574">
    <property type="term" value="P:L-valine catabolic process"/>
    <property type="evidence" value="ECO:0007669"/>
    <property type="project" value="TreeGrafter"/>
</dbReference>
<protein>
    <recommendedName>
        <fullName evidence="1">methylmalonate-semialdehyde dehydrogenase (CoA acylating)</fullName>
        <ecNumber evidence="1">1.2.1.27</ecNumber>
    </recommendedName>
</protein>
<dbReference type="FunFam" id="3.40.309.10:FF:000002">
    <property type="entry name" value="Methylmalonate-semialdehyde dehydrogenase (Acylating)"/>
    <property type="match status" value="1"/>
</dbReference>